<accession>A0ABV0EDH1</accession>
<dbReference type="Proteomes" id="UP001462961">
    <property type="component" value="Unassembled WGS sequence"/>
</dbReference>
<organism evidence="2 3">
    <name type="scientific">Paraburkholderia caribensis</name>
    <dbReference type="NCBI Taxonomy" id="75105"/>
    <lineage>
        <taxon>Bacteria</taxon>
        <taxon>Pseudomonadati</taxon>
        <taxon>Pseudomonadota</taxon>
        <taxon>Betaproteobacteria</taxon>
        <taxon>Burkholderiales</taxon>
        <taxon>Burkholderiaceae</taxon>
        <taxon>Paraburkholderia</taxon>
    </lineage>
</organism>
<evidence type="ECO:0000313" key="2">
    <source>
        <dbReference type="EMBL" id="MEO1760306.1"/>
    </source>
</evidence>
<gene>
    <name evidence="2" type="ORF">VOI32_41490</name>
</gene>
<dbReference type="EMBL" id="JAYLVJ010000147">
    <property type="protein sequence ID" value="MEO1760306.1"/>
    <property type="molecule type" value="Genomic_DNA"/>
</dbReference>
<name>A0ABV0EDH1_9BURK</name>
<sequence length="88" mass="9537">MRAVDGRFLSSSHFGAASNGLRQPTPAASDGPTSNARAAHIAAHTMKKRRNRGALSCFCNVNQRQNRCTMPTPTPTMLRDDEGVELKP</sequence>
<feature type="region of interest" description="Disordered" evidence="1">
    <location>
        <begin position="1"/>
        <end position="37"/>
    </location>
</feature>
<evidence type="ECO:0000313" key="3">
    <source>
        <dbReference type="Proteomes" id="UP001462961"/>
    </source>
</evidence>
<proteinExistence type="predicted"/>
<feature type="compositionally biased region" description="Basic and acidic residues" evidence="1">
    <location>
        <begin position="78"/>
        <end position="88"/>
    </location>
</feature>
<protein>
    <submittedName>
        <fullName evidence="2">Uncharacterized protein</fullName>
    </submittedName>
</protein>
<comment type="caution">
    <text evidence="2">The sequence shown here is derived from an EMBL/GenBank/DDBJ whole genome shotgun (WGS) entry which is preliminary data.</text>
</comment>
<keyword evidence="3" id="KW-1185">Reference proteome</keyword>
<feature type="non-terminal residue" evidence="2">
    <location>
        <position position="88"/>
    </location>
</feature>
<evidence type="ECO:0000256" key="1">
    <source>
        <dbReference type="SAM" id="MobiDB-lite"/>
    </source>
</evidence>
<feature type="region of interest" description="Disordered" evidence="1">
    <location>
        <begin position="65"/>
        <end position="88"/>
    </location>
</feature>
<dbReference type="RefSeq" id="WP_219914786.1">
    <property type="nucleotide sequence ID" value="NZ_JAYLVJ010000147.1"/>
</dbReference>
<reference evidence="2 3" key="1">
    <citation type="submission" date="2024-01" db="EMBL/GenBank/DDBJ databases">
        <title>The diversity of rhizobia nodulating Mimosa spp. in eleven states of Brazil covering several biomes is determined by host plant, location, and edaphic factors.</title>
        <authorList>
            <person name="Rouws L."/>
            <person name="Barauna A."/>
            <person name="Beukes C."/>
            <person name="De Faria S.M."/>
            <person name="Gross E."/>
            <person name="Dos Reis Junior F.B."/>
            <person name="Simon M."/>
            <person name="Maluk M."/>
            <person name="Odee D.W."/>
            <person name="Kenicer G."/>
            <person name="Young J.P.W."/>
            <person name="Reis V.M."/>
            <person name="Zilli J."/>
            <person name="James E.K."/>
        </authorList>
    </citation>
    <scope>NUCLEOTIDE SEQUENCE [LARGE SCALE GENOMIC DNA]</scope>
    <source>
        <strain evidence="2 3">JHI1651</strain>
    </source>
</reference>